<dbReference type="Gene3D" id="2.60.40.1190">
    <property type="match status" value="1"/>
</dbReference>
<dbReference type="Gene3D" id="2.60.120.560">
    <property type="entry name" value="Exo-inulinase, domain 1"/>
    <property type="match status" value="2"/>
</dbReference>
<sequence length="2058" mass="225342">MNVKKALCALLAATQITAAMGGLPVAYAAQQETAQLEPRMVSAMPVIDGQLGDSVWSMQHAMEKPLQGGTEHSASFDVLWDYQYLYVAVQVENDTDRIAGSAWMEGDVVNLFFDKTNHKSSPYTENDWQIGVGYNPDDAFDPYILFGGGVVASQEAREELSRNILAATSDTDNGWTAEIAVPWDSLGIDPYLQKDFGFDIGVDNKNASHGSGEVDYLLWETNDRTSFWNDTAGFGNMSLSTEVVENTDDGVIYQQNFDDVANGELPEGFAPAEGQETGWSVQDGKLVADFSRSGEIERRIALPALGDNFTYDLDVTFEDAVNTGRWLSAFYRAPQDNGFGYYHFTNRLNGAGEISMKGADNTWPTAFVNTNGTSEAQALTAGDTYHLSIAALGQNLTHVRTGSKEEERFDHSVNTYEHLGTSRPATMESDLQARGRFGLQVDQMKATFDNLVIRRLDIDTLNVEGLPDSIEQLSVLPEMKISAACSNGATIAVDRKDAKVYSSDPAVLRILEDGTIRSLNTGKATISVIVANRLFTKEIEVTPSDREPAITELHVQDKQSIYTGVVGQSVPVSALKFDAVDELLENQVLSGDSEGMALASSDESVVKIENGQFVGVGEGVATVTATIDGASDSILVWVRADETDDVFMNVDFEDGTLPADWKQIGGGYEIKEEGGNHFLEMQPSTRFIVPMPEGVTDYTIEADMTFMAASDSARWASIMYRIQNEDRPYYQFAVRQDSTATNGVEFAVMTASGSWDVRETASFDEKMEYGATHHLKLTITGERVKQWIDGEELIFTDKATDLTAGDIGLQSNNVTVRFDNLTVRLNPEPLPELPKPENNYAQVKTLNENLVSAPTVIVDNLASLDDADALINDDVTSSVMLKVELEDGELVCYSGETRLGSFADVVGKLYGKLILLLELDDADTANALAAYIDENKLEDLQVASTDRDLLRSFRDQATTTRASLILDQETLTLEDAYEAVGNTNIAKAKNIIIRQSAATKEIVEEMQRRLMSVWVLSDDTVVGQFKAIQSGANGVITGEPEQLGNLAEIFTGRTITRRSFIIGHRGTPGNAPENTMASFIMAYEDFGAQMFENDVYLTKDGEVIILHDDTFARTTDILTNTKIPDSVFTNGVTRQNCRPKDLTLDQIKLLDAGSYYGPEFVGEQIPTLREHLEYMIGKDVVMFLELKDASDGIEKACMDLVKEYGLEDQVCAITFNAKSVPIALDEMPTLSLGYLSGVGSVDTNNPMVTVRKALNQVLPMNTTFNPSYGAIHNEMFIEQMQGRGMTLWPWTYNDRSAFDWAIDHGINGLTTNYANWAMDYVFGAEAEQDAYTVNAGESISLKATGETNIHDVVTYDTPEIVVLDGEDCINVSGNTITGLKAGTATVTLRVDSQMNDKTYDLYTAPVTITVEGQLMEGYAPVKTLNENLVSAPTVIADSLASLDDADALINDDVTSSVMLKVELEDGELVCYSGETRLGSLADVIDKLYGKLILLLELDDADAANALAAYIEENNLVDLQVASTDRDLLRSFRDQATTTRASLILDQETLTLEDAYEAVGNTNVAKAKNIIIRQSAATKEIVEEMQRRLMSVWVLSDDTVVGQFKAIQSGANGVITGEPEQLGNLAEIFTDRTITRRSFIIGHRGTPANAPENTMAGYIMAFEDFGAQMFENDVYLTKDGEVIILHDDTFARTTDILTNTKIPDSVFTNGVTRENCRPKDLTLEQIKLLDAGSYYGPEFAGEQIPTLREQLEYMQGKDVVLFLELKDNSDGIEKAALDLVKEYGLEDQVCAITFNAKSVPIALEELPTLSLGYLSGVGRVNADNPMETVSKALNQVLPMNTTFNPSYAAIHNEMFVEQMQGRGMTLWPWTYNNRSAFDWAIDHGINGLTTNYANWAMDYVFGAEAEQDAYTVGTGESISLKATGETNVHDIVTYDTPEIVVLDGEDCIDVSGNTITGLKAGTATVTLRVDSQMNDKTYDLYTAPVTITVDGEPSEHMLTVTFPNTVELSIGGESQTIANLIGTYKDVVMADDALELTFTPSVEGREIAGVTVNSEAIAE</sequence>
<feature type="domain" description="GP-PDE" evidence="2">
    <location>
        <begin position="1059"/>
        <end position="1321"/>
    </location>
</feature>
<name>A0ABS9MMZ9_9FIRM</name>
<accession>A0ABS9MMZ9</accession>
<dbReference type="Pfam" id="PF03009">
    <property type="entry name" value="GDPD"/>
    <property type="match status" value="2"/>
</dbReference>
<dbReference type="SUPFAM" id="SSF49344">
    <property type="entry name" value="CBD9-like"/>
    <property type="match status" value="1"/>
</dbReference>
<keyword evidence="1" id="KW-0732">Signal</keyword>
<dbReference type="Gene3D" id="3.20.20.190">
    <property type="entry name" value="Phosphatidylinositol (PI) phosphodiesterase"/>
    <property type="match status" value="4"/>
</dbReference>
<evidence type="ECO:0000256" key="1">
    <source>
        <dbReference type="SAM" id="SignalP"/>
    </source>
</evidence>
<protein>
    <submittedName>
        <fullName evidence="3">DUF1080 domain-containing protein</fullName>
    </submittedName>
</protein>
<feature type="chain" id="PRO_5047370862" evidence="1">
    <location>
        <begin position="29"/>
        <end position="2058"/>
    </location>
</feature>
<dbReference type="PANTHER" id="PTHR46211">
    <property type="entry name" value="GLYCEROPHOSPHORYL DIESTER PHOSPHODIESTERASE"/>
    <property type="match status" value="1"/>
</dbReference>
<dbReference type="InterPro" id="IPR030395">
    <property type="entry name" value="GP_PDE_dom"/>
</dbReference>
<dbReference type="InterPro" id="IPR017946">
    <property type="entry name" value="PLC-like_Pdiesterase_TIM-brl"/>
</dbReference>
<dbReference type="PROSITE" id="PS51704">
    <property type="entry name" value="GP_PDE"/>
    <property type="match status" value="2"/>
</dbReference>
<evidence type="ECO:0000313" key="3">
    <source>
        <dbReference type="EMBL" id="MCG4611913.1"/>
    </source>
</evidence>
<dbReference type="SUPFAM" id="SSF51695">
    <property type="entry name" value="PLC-like phosphodiesterases"/>
    <property type="match status" value="4"/>
</dbReference>
<dbReference type="Pfam" id="PF06452">
    <property type="entry name" value="CBM9_1"/>
    <property type="match status" value="1"/>
</dbReference>
<organism evidence="3 4">
    <name type="scientific">Anaeromassilibacillus senegalensis</name>
    <dbReference type="NCBI Taxonomy" id="1673717"/>
    <lineage>
        <taxon>Bacteria</taxon>
        <taxon>Bacillati</taxon>
        <taxon>Bacillota</taxon>
        <taxon>Clostridia</taxon>
        <taxon>Eubacteriales</taxon>
        <taxon>Acutalibacteraceae</taxon>
        <taxon>Anaeromassilibacillus</taxon>
    </lineage>
</organism>
<feature type="non-terminal residue" evidence="3">
    <location>
        <position position="2058"/>
    </location>
</feature>
<comment type="caution">
    <text evidence="3">The sequence shown here is derived from an EMBL/GenBank/DDBJ whole genome shotgun (WGS) entry which is preliminary data.</text>
</comment>
<evidence type="ECO:0000313" key="4">
    <source>
        <dbReference type="Proteomes" id="UP001298681"/>
    </source>
</evidence>
<dbReference type="InterPro" id="IPR010502">
    <property type="entry name" value="Carb-bd_dom_fam9"/>
</dbReference>
<dbReference type="EMBL" id="JAKNHQ010000028">
    <property type="protein sequence ID" value="MCG4611913.1"/>
    <property type="molecule type" value="Genomic_DNA"/>
</dbReference>
<dbReference type="Pfam" id="PF06439">
    <property type="entry name" value="3keto-disac_hyd"/>
    <property type="match status" value="1"/>
</dbReference>
<feature type="domain" description="GP-PDE" evidence="2">
    <location>
        <begin position="1637"/>
        <end position="1899"/>
    </location>
</feature>
<evidence type="ECO:0000259" key="2">
    <source>
        <dbReference type="PROSITE" id="PS51704"/>
    </source>
</evidence>
<keyword evidence="4" id="KW-1185">Reference proteome</keyword>
<dbReference type="PANTHER" id="PTHR46211:SF14">
    <property type="entry name" value="GLYCEROPHOSPHODIESTER PHOSPHODIESTERASE"/>
    <property type="match status" value="1"/>
</dbReference>
<reference evidence="3 4" key="1">
    <citation type="submission" date="2022-01" db="EMBL/GenBank/DDBJ databases">
        <title>Collection of gut derived symbiotic bacterial strains cultured from healthy donors.</title>
        <authorList>
            <person name="Lin H."/>
            <person name="Kohout C."/>
            <person name="Waligurski E."/>
            <person name="Pamer E.G."/>
        </authorList>
    </citation>
    <scope>NUCLEOTIDE SEQUENCE [LARGE SCALE GENOMIC DNA]</scope>
    <source>
        <strain evidence="3 4">DFI.7.58</strain>
    </source>
</reference>
<gene>
    <name evidence="3" type="ORF">L0P57_13340</name>
</gene>
<feature type="signal peptide" evidence="1">
    <location>
        <begin position="1"/>
        <end position="28"/>
    </location>
</feature>
<dbReference type="InterPro" id="IPR010496">
    <property type="entry name" value="AL/BT2_dom"/>
</dbReference>
<dbReference type="RefSeq" id="WP_237967185.1">
    <property type="nucleotide sequence ID" value="NZ_JAKNHQ010000028.1"/>
</dbReference>
<proteinExistence type="predicted"/>
<dbReference type="Proteomes" id="UP001298681">
    <property type="component" value="Unassembled WGS sequence"/>
</dbReference>